<dbReference type="Proteomes" id="UP000655287">
    <property type="component" value="Unassembled WGS sequence"/>
</dbReference>
<dbReference type="Pfam" id="PF13411">
    <property type="entry name" value="MerR_1"/>
    <property type="match status" value="1"/>
</dbReference>
<dbReference type="Pfam" id="PF06445">
    <property type="entry name" value="GyrI-like"/>
    <property type="match status" value="1"/>
</dbReference>
<accession>A0A919R0Y6</accession>
<protein>
    <submittedName>
        <fullName evidence="3">MerR family transcriptional regulator</fullName>
    </submittedName>
</protein>
<dbReference type="GO" id="GO:0003700">
    <property type="term" value="F:DNA-binding transcription factor activity"/>
    <property type="evidence" value="ECO:0007669"/>
    <property type="project" value="InterPro"/>
</dbReference>
<dbReference type="SMART" id="SM00871">
    <property type="entry name" value="AraC_E_bind"/>
    <property type="match status" value="1"/>
</dbReference>
<dbReference type="SUPFAM" id="SSF46955">
    <property type="entry name" value="Putative DNA-binding domain"/>
    <property type="match status" value="1"/>
</dbReference>
<evidence type="ECO:0000313" key="4">
    <source>
        <dbReference type="Proteomes" id="UP000655287"/>
    </source>
</evidence>
<dbReference type="PROSITE" id="PS50937">
    <property type="entry name" value="HTH_MERR_2"/>
    <property type="match status" value="1"/>
</dbReference>
<dbReference type="InterPro" id="IPR000551">
    <property type="entry name" value="MerR-type_HTH_dom"/>
</dbReference>
<evidence type="ECO:0000256" key="1">
    <source>
        <dbReference type="ARBA" id="ARBA00023125"/>
    </source>
</evidence>
<organism evidence="3 4">
    <name type="scientific">Sphaerisporangium rufum</name>
    <dbReference type="NCBI Taxonomy" id="1381558"/>
    <lineage>
        <taxon>Bacteria</taxon>
        <taxon>Bacillati</taxon>
        <taxon>Actinomycetota</taxon>
        <taxon>Actinomycetes</taxon>
        <taxon>Streptosporangiales</taxon>
        <taxon>Streptosporangiaceae</taxon>
        <taxon>Sphaerisporangium</taxon>
    </lineage>
</organism>
<dbReference type="Gene3D" id="1.10.1660.10">
    <property type="match status" value="1"/>
</dbReference>
<dbReference type="PANTHER" id="PTHR30204">
    <property type="entry name" value="REDOX-CYCLING DRUG-SENSING TRANSCRIPTIONAL ACTIVATOR SOXR"/>
    <property type="match status" value="1"/>
</dbReference>
<dbReference type="InterPro" id="IPR029442">
    <property type="entry name" value="GyrI-like"/>
</dbReference>
<evidence type="ECO:0000259" key="2">
    <source>
        <dbReference type="PROSITE" id="PS50937"/>
    </source>
</evidence>
<dbReference type="PANTHER" id="PTHR30204:SF97">
    <property type="entry name" value="MERR FAMILY REGULATORY PROTEIN"/>
    <property type="match status" value="1"/>
</dbReference>
<dbReference type="GO" id="GO:0003677">
    <property type="term" value="F:DNA binding"/>
    <property type="evidence" value="ECO:0007669"/>
    <property type="project" value="UniProtKB-KW"/>
</dbReference>
<sequence>MVTMKIGDFARLGQVSVRMLRHYDAIGLLRPAQVDAASGYRDYAPDQLARLHRIVALKDLGLTLGQIERILGDRLDPTELRGMLRLRRSQLAVEVERARSALASVEHRLHLIEQESAMPQTEYVTKTLPPRRLAGLRAVVPEDQNAAEVVEPLFERAAQAIDAAGACPQTGVSVWDGHDEGMSVLCGYDFTGGSVPGLEVIDLPEVAAAVCAVHLGAMEGIAATWAGLHAWLTANGQAPAGPCREVHVEAKGTDQSDWVTELQQPVHPA</sequence>
<evidence type="ECO:0000313" key="3">
    <source>
        <dbReference type="EMBL" id="GII77751.1"/>
    </source>
</evidence>
<dbReference type="InterPro" id="IPR011256">
    <property type="entry name" value="Reg_factor_effector_dom_sf"/>
</dbReference>
<keyword evidence="4" id="KW-1185">Reference proteome</keyword>
<dbReference type="SMART" id="SM00422">
    <property type="entry name" value="HTH_MERR"/>
    <property type="match status" value="1"/>
</dbReference>
<feature type="domain" description="HTH merR-type" evidence="2">
    <location>
        <begin position="3"/>
        <end position="73"/>
    </location>
</feature>
<keyword evidence="1" id="KW-0238">DNA-binding</keyword>
<dbReference type="InterPro" id="IPR010499">
    <property type="entry name" value="AraC_E-bd"/>
</dbReference>
<gene>
    <name evidence="3" type="ORF">Sru01_27330</name>
</gene>
<reference evidence="3" key="1">
    <citation type="submission" date="2021-01" db="EMBL/GenBank/DDBJ databases">
        <title>Whole genome shotgun sequence of Sphaerisporangium rufum NBRC 109079.</title>
        <authorList>
            <person name="Komaki H."/>
            <person name="Tamura T."/>
        </authorList>
    </citation>
    <scope>NUCLEOTIDE SEQUENCE</scope>
    <source>
        <strain evidence="3">NBRC 109079</strain>
    </source>
</reference>
<dbReference type="SUPFAM" id="SSF55136">
    <property type="entry name" value="Probable bacterial effector-binding domain"/>
    <property type="match status" value="1"/>
</dbReference>
<dbReference type="InterPro" id="IPR047057">
    <property type="entry name" value="MerR_fam"/>
</dbReference>
<dbReference type="Gene3D" id="3.20.80.10">
    <property type="entry name" value="Regulatory factor, effector binding domain"/>
    <property type="match status" value="1"/>
</dbReference>
<dbReference type="CDD" id="cd01107">
    <property type="entry name" value="HTH_BmrR"/>
    <property type="match status" value="1"/>
</dbReference>
<proteinExistence type="predicted"/>
<name>A0A919R0Y6_9ACTN</name>
<dbReference type="EMBL" id="BOOU01000041">
    <property type="protein sequence ID" value="GII77751.1"/>
    <property type="molecule type" value="Genomic_DNA"/>
</dbReference>
<dbReference type="InterPro" id="IPR009061">
    <property type="entry name" value="DNA-bd_dom_put_sf"/>
</dbReference>
<dbReference type="AlphaFoldDB" id="A0A919R0Y6"/>
<comment type="caution">
    <text evidence="3">The sequence shown here is derived from an EMBL/GenBank/DDBJ whole genome shotgun (WGS) entry which is preliminary data.</text>
</comment>